<sequence>MRSILVQRAGNPGRLAARHSATRRLRHVSHPGRPTRAAAPCGAIRDNPGSGEHRLVHDFNASLVANSIPV</sequence>
<accession>A0A9P1JUE4</accession>
<organism evidence="2 3">
    <name type="scientific">Azospirillum baldaniorum</name>
    <dbReference type="NCBI Taxonomy" id="1064539"/>
    <lineage>
        <taxon>Bacteria</taxon>
        <taxon>Pseudomonadati</taxon>
        <taxon>Pseudomonadota</taxon>
        <taxon>Alphaproteobacteria</taxon>
        <taxon>Rhodospirillales</taxon>
        <taxon>Azospirillaceae</taxon>
        <taxon>Azospirillum</taxon>
    </lineage>
</organism>
<dbReference type="Proteomes" id="UP000007319">
    <property type="component" value="Plasmid AZOBR_p1"/>
</dbReference>
<protein>
    <submittedName>
        <fullName evidence="2">Uncharacterized protein</fullName>
    </submittedName>
</protein>
<dbReference type="AlphaFoldDB" id="A0A9P1JUE4"/>
<evidence type="ECO:0000256" key="1">
    <source>
        <dbReference type="SAM" id="MobiDB-lite"/>
    </source>
</evidence>
<proteinExistence type="predicted"/>
<reference evidence="2 3" key="1">
    <citation type="journal article" date="2011" name="PLoS Genet.">
        <title>Azospirillum genomes reveal transition of bacteria from aquatic to terrestrial environments.</title>
        <authorList>
            <person name="Wisniewski-Dye F."/>
            <person name="Borziak K."/>
            <person name="Khalsa-Moyers G."/>
            <person name="Alexandre G."/>
            <person name="Sukharnikov L.O."/>
            <person name="Wuichet K."/>
            <person name="Hurst G.B."/>
            <person name="McDonald W.H."/>
            <person name="Robertson J.S."/>
            <person name="Barbe V."/>
            <person name="Calteau A."/>
            <person name="Rouy Z."/>
            <person name="Mangenot S."/>
            <person name="Prigent-Combaret C."/>
            <person name="Normand P."/>
            <person name="Boyer M."/>
            <person name="Siguier P."/>
            <person name="Dessaux Y."/>
            <person name="Elmerich C."/>
            <person name="Condemine G."/>
            <person name="Krishnen G."/>
            <person name="Kennedy I."/>
            <person name="Paterson A.H."/>
            <person name="Gonzalez V."/>
            <person name="Mavingui P."/>
            <person name="Zhulin I.B."/>
        </authorList>
    </citation>
    <scope>NUCLEOTIDE SEQUENCE [LARGE SCALE GENOMIC DNA]</scope>
    <source>
        <strain evidence="2 3">Sp245</strain>
    </source>
</reference>
<geneLocation type="plasmid" evidence="2 3">
    <name>AZOBR_p1</name>
</geneLocation>
<gene>
    <name evidence="2" type="ORF">AZOBR_p130205</name>
</gene>
<name>A0A9P1JUE4_9PROT</name>
<dbReference type="KEGG" id="abs:AZOBR_p130205"/>
<evidence type="ECO:0000313" key="3">
    <source>
        <dbReference type="Proteomes" id="UP000007319"/>
    </source>
</evidence>
<keyword evidence="2" id="KW-0614">Plasmid</keyword>
<evidence type="ECO:0000313" key="2">
    <source>
        <dbReference type="EMBL" id="CCD00017.1"/>
    </source>
</evidence>
<feature type="region of interest" description="Disordered" evidence="1">
    <location>
        <begin position="1"/>
        <end position="41"/>
    </location>
</feature>
<dbReference type="EMBL" id="HE577328">
    <property type="protein sequence ID" value="CCD00017.1"/>
    <property type="molecule type" value="Genomic_DNA"/>
</dbReference>
<feature type="compositionally biased region" description="Basic residues" evidence="1">
    <location>
        <begin position="16"/>
        <end position="30"/>
    </location>
</feature>
<keyword evidence="3" id="KW-1185">Reference proteome</keyword>